<evidence type="ECO:0000256" key="1">
    <source>
        <dbReference type="SAM" id="SignalP"/>
    </source>
</evidence>
<evidence type="ECO:0000313" key="3">
    <source>
        <dbReference type="Proteomes" id="UP000196027"/>
    </source>
</evidence>
<reference evidence="2 3" key="1">
    <citation type="submission" date="2017-05" db="EMBL/GenBank/DDBJ databases">
        <title>Genomic insights into alkan degradation activity of Oleiphilus messinensis.</title>
        <authorList>
            <person name="Kozyavkin S.A."/>
            <person name="Slesarev A.I."/>
            <person name="Golyshin P.N."/>
            <person name="Korzhenkov A."/>
            <person name="Golyshina O.N."/>
            <person name="Toshchakov S.V."/>
        </authorList>
    </citation>
    <scope>NUCLEOTIDE SEQUENCE [LARGE SCALE GENOMIC DNA]</scope>
    <source>
        <strain evidence="2 3">ME102</strain>
    </source>
</reference>
<evidence type="ECO:0000313" key="2">
    <source>
        <dbReference type="EMBL" id="ARU58387.1"/>
    </source>
</evidence>
<keyword evidence="3" id="KW-1185">Reference proteome</keyword>
<dbReference type="OrthoDB" id="6563623at2"/>
<protein>
    <submittedName>
        <fullName evidence="2">Type VI secretion system-associated immunity protein</fullName>
    </submittedName>
</protein>
<name>A0A1Y0ICY9_9GAMM</name>
<dbReference type="Gene3D" id="1.20.120.1620">
    <property type="match status" value="1"/>
</dbReference>
<keyword evidence="1" id="KW-0732">Signal</keyword>
<dbReference type="InterPro" id="IPR038314">
    <property type="entry name" value="T6SS_sf"/>
</dbReference>
<gene>
    <name evidence="2" type="ORF">OLMES_4391</name>
</gene>
<dbReference type="AlphaFoldDB" id="A0A1Y0ICY9"/>
<dbReference type="KEGG" id="ome:OLMES_4391"/>
<accession>A0A1Y0ICY9</accession>
<dbReference type="RefSeq" id="WP_087463172.1">
    <property type="nucleotide sequence ID" value="NZ_CP021425.1"/>
</dbReference>
<feature type="signal peptide" evidence="1">
    <location>
        <begin position="1"/>
        <end position="23"/>
    </location>
</feature>
<sequence>MAFMKPSLISALLALLMANVGCSHLIKEPIDEANSNLIMGQNYVLAACIMDRYEGKEIAYEAEIWAQGIVEMSNIQFTAYPDLANIVSNYAVEPQLSRHGNPMLMKNCISLYNDKDVVQQVYNIINRKD</sequence>
<dbReference type="EMBL" id="CP021425">
    <property type="protein sequence ID" value="ARU58387.1"/>
    <property type="molecule type" value="Genomic_DNA"/>
</dbReference>
<dbReference type="Proteomes" id="UP000196027">
    <property type="component" value="Chromosome"/>
</dbReference>
<proteinExistence type="predicted"/>
<feature type="chain" id="PRO_5012869508" evidence="1">
    <location>
        <begin position="24"/>
        <end position="129"/>
    </location>
</feature>
<organism evidence="2 3">
    <name type="scientific">Oleiphilus messinensis</name>
    <dbReference type="NCBI Taxonomy" id="141451"/>
    <lineage>
        <taxon>Bacteria</taxon>
        <taxon>Pseudomonadati</taxon>
        <taxon>Pseudomonadota</taxon>
        <taxon>Gammaproteobacteria</taxon>
        <taxon>Oceanospirillales</taxon>
        <taxon>Oleiphilaceae</taxon>
        <taxon>Oleiphilus</taxon>
    </lineage>
</organism>